<dbReference type="InterPro" id="IPR028021">
    <property type="entry name" value="Katanin_C-terminal"/>
</dbReference>
<feature type="repeat" description="WD" evidence="7">
    <location>
        <begin position="186"/>
        <end position="227"/>
    </location>
</feature>
<dbReference type="InterPro" id="IPR015943">
    <property type="entry name" value="WD40/YVTN_repeat-like_dom_sf"/>
</dbReference>
<evidence type="ECO:0000256" key="8">
    <source>
        <dbReference type="SAM" id="MobiDB-lite"/>
    </source>
</evidence>
<comment type="subcellular location">
    <subcellularLocation>
        <location evidence="1">Cytoplasm</location>
        <location evidence="1">Cytoskeleton</location>
    </subcellularLocation>
</comment>
<evidence type="ECO:0000256" key="2">
    <source>
        <dbReference type="ARBA" id="ARBA00022490"/>
    </source>
</evidence>
<dbReference type="GO" id="GO:1990904">
    <property type="term" value="C:ribonucleoprotein complex"/>
    <property type="evidence" value="ECO:0007669"/>
    <property type="project" value="UniProtKB-KW"/>
</dbReference>
<dbReference type="PANTHER" id="PTHR19845">
    <property type="entry name" value="KATANIN P80 SUBUNIT"/>
    <property type="match status" value="1"/>
</dbReference>
<dbReference type="InterPro" id="IPR026962">
    <property type="entry name" value="KTNB1"/>
</dbReference>
<dbReference type="PROSITE" id="PS50082">
    <property type="entry name" value="WD_REPEATS_2"/>
    <property type="match status" value="5"/>
</dbReference>
<keyword evidence="4" id="KW-0493">Microtubule</keyword>
<dbReference type="Pfam" id="PF13925">
    <property type="entry name" value="Katanin_con80"/>
    <property type="match status" value="1"/>
</dbReference>
<dbReference type="EMBL" id="GHJT01001300">
    <property type="protein sequence ID" value="MOY35271.1"/>
    <property type="molecule type" value="Transcribed_RNA"/>
</dbReference>
<reference evidence="10" key="1">
    <citation type="submission" date="2019-04" db="EMBL/GenBank/DDBJ databases">
        <title>An insight into the mialome of Ixodes scapularis.</title>
        <authorList>
            <person name="Ribeiro J.M."/>
            <person name="Mather T.N."/>
            <person name="Karim S."/>
        </authorList>
    </citation>
    <scope>NUCLEOTIDE SEQUENCE</scope>
</reference>
<feature type="non-terminal residue" evidence="10">
    <location>
        <position position="802"/>
    </location>
</feature>
<organism evidence="10">
    <name type="scientific">Ixodes scapularis</name>
    <name type="common">Black-legged tick</name>
    <name type="synonym">Deer tick</name>
    <dbReference type="NCBI Taxonomy" id="6945"/>
    <lineage>
        <taxon>Eukaryota</taxon>
        <taxon>Metazoa</taxon>
        <taxon>Ecdysozoa</taxon>
        <taxon>Arthropoda</taxon>
        <taxon>Chelicerata</taxon>
        <taxon>Arachnida</taxon>
        <taxon>Acari</taxon>
        <taxon>Parasitiformes</taxon>
        <taxon>Ixodida</taxon>
        <taxon>Ixodoidea</taxon>
        <taxon>Ixodidae</taxon>
        <taxon>Ixodinae</taxon>
        <taxon>Ixodes</taxon>
    </lineage>
</organism>
<dbReference type="CDD" id="cd00200">
    <property type="entry name" value="WD40"/>
    <property type="match status" value="1"/>
</dbReference>
<dbReference type="GO" id="GO:0051013">
    <property type="term" value="P:microtubule severing"/>
    <property type="evidence" value="ECO:0007669"/>
    <property type="project" value="InterPro"/>
</dbReference>
<feature type="repeat" description="WD" evidence="7">
    <location>
        <begin position="17"/>
        <end position="59"/>
    </location>
</feature>
<dbReference type="VEuPathDB" id="VectorBase:ISCI023115"/>
<dbReference type="VEuPathDB" id="VectorBase:ISCW017325"/>
<protein>
    <submittedName>
        <fullName evidence="10">Putative u4/u6 small nuclear ribonucleoprotein prp4</fullName>
    </submittedName>
</protein>
<feature type="repeat" description="WD" evidence="7">
    <location>
        <begin position="102"/>
        <end position="143"/>
    </location>
</feature>
<evidence type="ECO:0000313" key="10">
    <source>
        <dbReference type="EMBL" id="MOY35271.1"/>
    </source>
</evidence>
<evidence type="ECO:0000256" key="4">
    <source>
        <dbReference type="ARBA" id="ARBA00022701"/>
    </source>
</evidence>
<dbReference type="Pfam" id="PF00400">
    <property type="entry name" value="WD40"/>
    <property type="match status" value="6"/>
</dbReference>
<accession>A0A4D5RFA6</accession>
<dbReference type="GO" id="GO:0008017">
    <property type="term" value="F:microtubule binding"/>
    <property type="evidence" value="ECO:0007669"/>
    <property type="project" value="InterPro"/>
</dbReference>
<feature type="region of interest" description="Disordered" evidence="8">
    <location>
        <begin position="314"/>
        <end position="340"/>
    </location>
</feature>
<sequence>MTDMAKPTKRAWKLQEFVAHGSTVKCLAIGRKSGRVMVTGGEDNKVNLWAIGKTNCIMSLTGHTTAVECVKFCPAEEMVCAGSMSGAVKIWNLEAAKMVRTLVGHKGNVRCMDFHPHAEFVASGSMDSSIKLWDTRKKGCIFTYQGHTKCVNSLKFSPDGRWIASGSDDGSVKLWDLSVGKVLFEFQDHCGPVNDVDFHPNEFLLASGSSDCTVKFWDLESFQLVSSTGAGSGTVRCVFFNPDGACLFSGAEDLLEVYDWEPIKTCDTLVMGWNGVADISVSHNQLIAGAFSLTNVAVYVIDLKRVQPMGKFPSNSSEPQYISKSPFKTGSHARRSFSKDKRVSEEFQVMHTKPVDDADPFLLEAEPGDADIKDLGDYNKIFHPSQELLESVDKNKMSRTPPKDNPFPAPPEDMMKTLATEPQSSKVVRLSGASNPGVLTERPRGNVKEVRQLSVTTRVTTVDTSFTARARGSLVGSGALLPPEPAQSIMAAVPGYSTVGVLPSNLPVPVNRNSLPSKSSSRAMPTGPISAVSTSLVKPMEKATAMVRTSQHFSCTRQVESSTVSVVRPVMSVLPDSKEALTPQKAVVHPEQKLVPSQRDVPAGLDLDEFLPRHLQASHHGGGLGVPEMSEAEAVGSIMEQHKTILAVLHHRLRNIKIVLAQWSTKDLKMALETALNIRDQSTLVDILNVIAMRPQIWTLDMCQIVLPAIYDLLQSKYESHMSTGCSCLRIILKNFGSVIKTNITAPPGVGVDIPREERYHKCMSCYNQLFSIRSFLLKRQTMQGKLGHLFREMHILMQGLE</sequence>
<dbReference type="InterPro" id="IPR001680">
    <property type="entry name" value="WD40_rpt"/>
</dbReference>
<dbReference type="InterPro" id="IPR036322">
    <property type="entry name" value="WD40_repeat_dom_sf"/>
</dbReference>
<dbReference type="InterPro" id="IPR020472">
    <property type="entry name" value="WD40_PAC1"/>
</dbReference>
<feature type="compositionally biased region" description="Polar residues" evidence="8">
    <location>
        <begin position="314"/>
        <end position="328"/>
    </location>
</feature>
<feature type="repeat" description="WD" evidence="7">
    <location>
        <begin position="144"/>
        <end position="185"/>
    </location>
</feature>
<keyword evidence="3 7" id="KW-0853">WD repeat</keyword>
<keyword evidence="6" id="KW-0206">Cytoskeleton</keyword>
<feature type="repeat" description="WD" evidence="7">
    <location>
        <begin position="60"/>
        <end position="101"/>
    </location>
</feature>
<evidence type="ECO:0000256" key="3">
    <source>
        <dbReference type="ARBA" id="ARBA00022574"/>
    </source>
</evidence>
<evidence type="ECO:0000256" key="1">
    <source>
        <dbReference type="ARBA" id="ARBA00004245"/>
    </source>
</evidence>
<dbReference type="PROSITE" id="PS00678">
    <property type="entry name" value="WD_REPEATS_1"/>
    <property type="match status" value="3"/>
</dbReference>
<dbReference type="AlphaFoldDB" id="A0A4D5RFA6"/>
<dbReference type="SUPFAM" id="SSF50978">
    <property type="entry name" value="WD40 repeat-like"/>
    <property type="match status" value="1"/>
</dbReference>
<name>A0A4D5RFA6_IXOSC</name>
<dbReference type="PRINTS" id="PR00320">
    <property type="entry name" value="GPROTEINBRPT"/>
</dbReference>
<dbReference type="PANTHER" id="PTHR19845:SF0">
    <property type="entry name" value="KATANIN P80 WD40 REPEAT-CONTAINING SUBUNIT B1"/>
    <property type="match status" value="1"/>
</dbReference>
<evidence type="ECO:0000256" key="7">
    <source>
        <dbReference type="PROSITE-ProRule" id="PRU00221"/>
    </source>
</evidence>
<dbReference type="InterPro" id="IPR019775">
    <property type="entry name" value="WD40_repeat_CS"/>
</dbReference>
<dbReference type="PROSITE" id="PS50294">
    <property type="entry name" value="WD_REPEATS_REGION"/>
    <property type="match status" value="5"/>
</dbReference>
<dbReference type="VEuPathDB" id="VectorBase:ISCP_036911"/>
<proteinExistence type="inferred from homology"/>
<evidence type="ECO:0000259" key="9">
    <source>
        <dbReference type="Pfam" id="PF13925"/>
    </source>
</evidence>
<evidence type="ECO:0000256" key="5">
    <source>
        <dbReference type="ARBA" id="ARBA00022737"/>
    </source>
</evidence>
<dbReference type="HAMAP" id="MF_03022">
    <property type="entry name" value="Katanin_p80_B1"/>
    <property type="match status" value="1"/>
</dbReference>
<dbReference type="VEuPathDB" id="VectorBase:ISCI017325"/>
<dbReference type="OrthoDB" id="10251605at2759"/>
<keyword evidence="5" id="KW-0677">Repeat</keyword>
<keyword evidence="2" id="KW-0963">Cytoplasm</keyword>
<dbReference type="GO" id="GO:0008352">
    <property type="term" value="C:katanin complex"/>
    <property type="evidence" value="ECO:0007669"/>
    <property type="project" value="InterPro"/>
</dbReference>
<keyword evidence="10" id="KW-0687">Ribonucleoprotein</keyword>
<dbReference type="GO" id="GO:0005874">
    <property type="term" value="C:microtubule"/>
    <property type="evidence" value="ECO:0007669"/>
    <property type="project" value="UniProtKB-KW"/>
</dbReference>
<dbReference type="CTD" id="32581"/>
<dbReference type="SMART" id="SM00320">
    <property type="entry name" value="WD40"/>
    <property type="match status" value="6"/>
</dbReference>
<dbReference type="Gene3D" id="2.130.10.10">
    <property type="entry name" value="YVTN repeat-like/Quinoprotein amine dehydrogenase"/>
    <property type="match status" value="2"/>
</dbReference>
<dbReference type="FunFam" id="2.130.10.10:FF:000462">
    <property type="entry name" value="Katanin p80 WD40 repeat-containing subunit B1"/>
    <property type="match status" value="1"/>
</dbReference>
<dbReference type="VEuPathDB" id="VectorBase:ISCW023115"/>
<dbReference type="RefSeq" id="XP_042143034.1">
    <property type="nucleotide sequence ID" value="XM_042287100.1"/>
</dbReference>
<feature type="domain" description="Katanin p80 subunit C-terminal" evidence="9">
    <location>
        <begin position="641"/>
        <end position="798"/>
    </location>
</feature>
<dbReference type="GeneID" id="8041779"/>
<evidence type="ECO:0000256" key="6">
    <source>
        <dbReference type="ARBA" id="ARBA00023212"/>
    </source>
</evidence>